<proteinExistence type="predicted"/>
<protein>
    <recommendedName>
        <fullName evidence="3">Uma2 family endonuclease</fullName>
    </recommendedName>
</protein>
<gene>
    <name evidence="1" type="ORF">NCTC949_01093</name>
</gene>
<dbReference type="EMBL" id="LR134377">
    <property type="protein sequence ID" value="VEH06380.1"/>
    <property type="molecule type" value="Genomic_DNA"/>
</dbReference>
<accession>A0AB38VT75</accession>
<sequence length="85" mass="9474">MFFRFTSRNKLDDFADLTVEDLANAQEYVGGDVVAVVEPGHRGGRQFGLLAQVLLELFLVYQQLPQGLVGGSDLEVELYSLTHCR</sequence>
<reference evidence="1 2" key="1">
    <citation type="submission" date="2018-12" db="EMBL/GenBank/DDBJ databases">
        <authorList>
            <consortium name="Pathogen Informatics"/>
        </authorList>
    </citation>
    <scope>NUCLEOTIDE SEQUENCE [LARGE SCALE GENOMIC DNA]</scope>
    <source>
        <strain evidence="1 2">NCTC949</strain>
    </source>
</reference>
<dbReference type="AlphaFoldDB" id="A0AB38VT75"/>
<evidence type="ECO:0000313" key="2">
    <source>
        <dbReference type="Proteomes" id="UP000271380"/>
    </source>
</evidence>
<name>A0AB38VT75_9CORY</name>
<dbReference type="Proteomes" id="UP000271380">
    <property type="component" value="Chromosome"/>
</dbReference>
<evidence type="ECO:0008006" key="3">
    <source>
        <dbReference type="Google" id="ProtNLM"/>
    </source>
</evidence>
<evidence type="ECO:0000313" key="1">
    <source>
        <dbReference type="EMBL" id="VEH06380.1"/>
    </source>
</evidence>
<organism evidence="1 2">
    <name type="scientific">Corynebacterium kutscheri</name>
    <dbReference type="NCBI Taxonomy" id="35755"/>
    <lineage>
        <taxon>Bacteria</taxon>
        <taxon>Bacillati</taxon>
        <taxon>Actinomycetota</taxon>
        <taxon>Actinomycetes</taxon>
        <taxon>Mycobacteriales</taxon>
        <taxon>Corynebacteriaceae</taxon>
        <taxon>Corynebacterium</taxon>
    </lineage>
</organism>